<evidence type="ECO:0000259" key="1">
    <source>
        <dbReference type="Pfam" id="PF07883"/>
    </source>
</evidence>
<accession>A0A1H5YZE8</accession>
<dbReference type="GO" id="GO:0016853">
    <property type="term" value="F:isomerase activity"/>
    <property type="evidence" value="ECO:0007669"/>
    <property type="project" value="UniProtKB-KW"/>
</dbReference>
<dbReference type="Gene3D" id="2.60.120.10">
    <property type="entry name" value="Jelly Rolls"/>
    <property type="match status" value="1"/>
</dbReference>
<keyword evidence="3" id="KW-1185">Reference proteome</keyword>
<dbReference type="InterPro" id="IPR013096">
    <property type="entry name" value="Cupin_2"/>
</dbReference>
<sequence>MEIKKVNIQQKLDTIQEFWSLREVAQINNHVVEIAKLKGEYEMHAHDTGEKIFYILSGELQIQFDEETSVTVGQGEIVVIPNNTVHKPIAKEETHILLFEPKYK</sequence>
<dbReference type="InterPro" id="IPR011051">
    <property type="entry name" value="RmlC_Cupin_sf"/>
</dbReference>
<dbReference type="RefSeq" id="WP_103906336.1">
    <property type="nucleotide sequence ID" value="NZ_CP049246.1"/>
</dbReference>
<evidence type="ECO:0000313" key="3">
    <source>
        <dbReference type="Proteomes" id="UP000236731"/>
    </source>
</evidence>
<proteinExistence type="predicted"/>
<dbReference type="EMBL" id="FNUT01000006">
    <property type="protein sequence ID" value="SEG28775.1"/>
    <property type="molecule type" value="Genomic_DNA"/>
</dbReference>
<dbReference type="Proteomes" id="UP000236731">
    <property type="component" value="Unassembled WGS sequence"/>
</dbReference>
<organism evidence="2 3">
    <name type="scientific">Sphingobacterium lactis</name>
    <dbReference type="NCBI Taxonomy" id="797291"/>
    <lineage>
        <taxon>Bacteria</taxon>
        <taxon>Pseudomonadati</taxon>
        <taxon>Bacteroidota</taxon>
        <taxon>Sphingobacteriia</taxon>
        <taxon>Sphingobacteriales</taxon>
        <taxon>Sphingobacteriaceae</taxon>
        <taxon>Sphingobacterium</taxon>
    </lineage>
</organism>
<dbReference type="OrthoDB" id="2620172at2"/>
<dbReference type="AlphaFoldDB" id="A0A1H5YZE8"/>
<feature type="domain" description="Cupin type-2" evidence="1">
    <location>
        <begin position="38"/>
        <end position="94"/>
    </location>
</feature>
<name>A0A1H5YZE8_9SPHI</name>
<dbReference type="PANTHER" id="PTHR36114">
    <property type="entry name" value="16.7 KDA PROTEIN IN WHIE LOCUS"/>
    <property type="match status" value="1"/>
</dbReference>
<dbReference type="CDD" id="cd02226">
    <property type="entry name" value="cupin_YdbB-like"/>
    <property type="match status" value="1"/>
</dbReference>
<dbReference type="InterPro" id="IPR014710">
    <property type="entry name" value="RmlC-like_jellyroll"/>
</dbReference>
<gene>
    <name evidence="2" type="ORF">SAMN05421877_106168</name>
</gene>
<dbReference type="Pfam" id="PF07883">
    <property type="entry name" value="Cupin_2"/>
    <property type="match status" value="1"/>
</dbReference>
<dbReference type="InterPro" id="IPR052044">
    <property type="entry name" value="PKS_Associated_Protein"/>
</dbReference>
<protein>
    <submittedName>
        <fullName evidence="2">Mannose-6-phosphate isomerase, cupin superfamily</fullName>
    </submittedName>
</protein>
<reference evidence="3" key="1">
    <citation type="submission" date="2016-10" db="EMBL/GenBank/DDBJ databases">
        <authorList>
            <person name="Varghese N."/>
            <person name="Submissions S."/>
        </authorList>
    </citation>
    <scope>NUCLEOTIDE SEQUENCE [LARGE SCALE GENOMIC DNA]</scope>
    <source>
        <strain evidence="3">DSM 22361</strain>
    </source>
</reference>
<evidence type="ECO:0000313" key="2">
    <source>
        <dbReference type="EMBL" id="SEG28775.1"/>
    </source>
</evidence>
<dbReference type="PANTHER" id="PTHR36114:SF1">
    <property type="entry name" value="16.7 KDA PROTEIN IN WHIE LOCUS"/>
    <property type="match status" value="1"/>
</dbReference>
<dbReference type="SUPFAM" id="SSF51182">
    <property type="entry name" value="RmlC-like cupins"/>
    <property type="match status" value="1"/>
</dbReference>
<keyword evidence="2" id="KW-0413">Isomerase</keyword>